<proteinExistence type="predicted"/>
<dbReference type="Gene3D" id="3.90.10.10">
    <property type="entry name" value="Cytochrome C3"/>
    <property type="match status" value="6"/>
</dbReference>
<keyword evidence="1" id="KW-0732">Signal</keyword>
<gene>
    <name evidence="2" type="ordered locus">Slit_0869</name>
</gene>
<protein>
    <submittedName>
        <fullName evidence="2">Cytochrome c family protein</fullName>
    </submittedName>
</protein>
<keyword evidence="3" id="KW-1185">Reference proteome</keyword>
<dbReference type="PANTHER" id="PTHR35038">
    <property type="entry name" value="DISSIMILATORY SULFITE REDUCTASE SIRA"/>
    <property type="match status" value="1"/>
</dbReference>
<dbReference type="PANTHER" id="PTHR35038:SF6">
    <property type="entry name" value="SURFACE LOCALIZED DECAHEME CYTOCHROME C LIPOPROTEIN"/>
    <property type="match status" value="1"/>
</dbReference>
<dbReference type="RefSeq" id="WP_013029005.1">
    <property type="nucleotide sequence ID" value="NC_013959.1"/>
</dbReference>
<reference evidence="2 3" key="1">
    <citation type="submission" date="2010-03" db="EMBL/GenBank/DDBJ databases">
        <title>Complete sequence of Sideroxydans lithotrophicus ES-1.</title>
        <authorList>
            <consortium name="US DOE Joint Genome Institute"/>
            <person name="Lucas S."/>
            <person name="Copeland A."/>
            <person name="Lapidus A."/>
            <person name="Cheng J.-F."/>
            <person name="Bruce D."/>
            <person name="Goodwin L."/>
            <person name="Pitluck S."/>
            <person name="Munk A.C."/>
            <person name="Detter J.C."/>
            <person name="Han C."/>
            <person name="Tapia R."/>
            <person name="Larimer F."/>
            <person name="Land M."/>
            <person name="Hauser L."/>
            <person name="Kyrpides N."/>
            <person name="Ivanova N."/>
            <person name="Emerson D."/>
            <person name="Woyke T."/>
        </authorList>
    </citation>
    <scope>NUCLEOTIDE SEQUENCE [LARGE SCALE GENOMIC DNA]</scope>
    <source>
        <strain evidence="2 3">ES-1</strain>
    </source>
</reference>
<dbReference type="EMBL" id="CP001965">
    <property type="protein sequence ID" value="ADE11107.1"/>
    <property type="molecule type" value="Genomic_DNA"/>
</dbReference>
<organism evidence="2 3">
    <name type="scientific">Sideroxydans lithotrophicus (strain ES-1)</name>
    <dbReference type="NCBI Taxonomy" id="580332"/>
    <lineage>
        <taxon>Bacteria</taxon>
        <taxon>Pseudomonadati</taxon>
        <taxon>Pseudomonadota</taxon>
        <taxon>Betaproteobacteria</taxon>
        <taxon>Nitrosomonadales</taxon>
        <taxon>Gallionellaceae</taxon>
        <taxon>Sideroxydans</taxon>
    </lineage>
</organism>
<accession>D5CPG6</accession>
<evidence type="ECO:0000313" key="3">
    <source>
        <dbReference type="Proteomes" id="UP000001625"/>
    </source>
</evidence>
<dbReference type="eggNOG" id="COG0484">
    <property type="taxonomic scope" value="Bacteria"/>
</dbReference>
<dbReference type="GO" id="GO:0016491">
    <property type="term" value="F:oxidoreductase activity"/>
    <property type="evidence" value="ECO:0007669"/>
    <property type="project" value="TreeGrafter"/>
</dbReference>
<dbReference type="SUPFAM" id="SSF48695">
    <property type="entry name" value="Multiheme cytochromes"/>
    <property type="match status" value="3"/>
</dbReference>
<dbReference type="KEGG" id="slt:Slit_0869"/>
<dbReference type="AlphaFoldDB" id="D5CPG6"/>
<dbReference type="STRING" id="580332.Slit_0869"/>
<evidence type="ECO:0000256" key="1">
    <source>
        <dbReference type="ARBA" id="ARBA00022729"/>
    </source>
</evidence>
<evidence type="ECO:0000313" key="2">
    <source>
        <dbReference type="EMBL" id="ADE11107.1"/>
    </source>
</evidence>
<name>D5CPG6_SIDLE</name>
<dbReference type="Proteomes" id="UP000001625">
    <property type="component" value="Chromosome"/>
</dbReference>
<dbReference type="HOGENOM" id="CLU_019599_0_0_4"/>
<dbReference type="InterPro" id="IPR051829">
    <property type="entry name" value="Multiheme_Cytochr_ET"/>
</dbReference>
<sequence>MPIEVGMYQITAILRSIVLGSALMALPMKTQADIMVMPGNVIEGHAKLEDDCEKCHKKFDKAAQSALCADCHKEIHKDLDEKRGYHGRLDPSKQCRECHTDHKGRDAKIAEFDRGKFDHDQTDYPLKGAHLNPKVKCTGCHKAGKKYRDAPTSCDACHKKDDKHKGKLGSKCESCHIDKSWKDIQFDHDKTRFPLLGKHRDVKCEKCHNNDKFKETPTSCNSCHKKNDKHKGKLGPKCESCHIEKSWKEIRFDHDKTKFPLLGKHRDVKCEKCHSNDKFKKTPTLCNACHRKEGIKAHKGKFGTKCESCHTVRNWKEIIFDHDKETKYPLLGKHRQTKCVSCHTGDLYKQKLPAKCDACHKKDDKHKGQEGDKCESCHSEIAWTKTTFDHSLMSTFPLLGRHLLVACKKCHATPMFKGVKTDCRSCHTKDDVHKRKLGTECETCHNARDWKAWDFDHDKTSFKLDGPHKEIAGKCYVCHSAPMEKKVVAPTACDSCHDKDDVHNGSFGEHCERCHIGNDWKEIRVGVLNTRDE</sequence>
<dbReference type="InterPro" id="IPR036280">
    <property type="entry name" value="Multihaem_cyt_sf"/>
</dbReference>